<keyword evidence="9" id="KW-0732">Signal</keyword>
<dbReference type="RefSeq" id="WP_311339169.1">
    <property type="nucleotide sequence ID" value="NZ_JAVRHS010000001.1"/>
</dbReference>
<feature type="signal peptide" evidence="9">
    <location>
        <begin position="1"/>
        <end position="31"/>
    </location>
</feature>
<keyword evidence="7" id="KW-0406">Ion transport</keyword>
<evidence type="ECO:0000256" key="2">
    <source>
        <dbReference type="ARBA" id="ARBA00008017"/>
    </source>
</evidence>
<comment type="function">
    <text evidence="7">Mechanosensitive channel that participates in the regulation of osmotic pressure changes within the cell, opening in response to stretch forces in the membrane lipid bilayer, without the need for other proteins. Contributes to normal resistance to hypoosmotic shock. Forms an ion channel of 1.0 nanosiemens conductance with a slight preference for anions.</text>
</comment>
<dbReference type="Gene3D" id="3.30.1340.30">
    <property type="match status" value="1"/>
</dbReference>
<evidence type="ECO:0000313" key="11">
    <source>
        <dbReference type="EMBL" id="MDT0574584.1"/>
    </source>
</evidence>
<keyword evidence="12" id="KW-1185">Reference proteome</keyword>
<dbReference type="Pfam" id="PF21082">
    <property type="entry name" value="MS_channel_3rd"/>
    <property type="match status" value="1"/>
</dbReference>
<dbReference type="EMBL" id="JAVRHS010000001">
    <property type="protein sequence ID" value="MDT0574584.1"/>
    <property type="molecule type" value="Genomic_DNA"/>
</dbReference>
<evidence type="ECO:0000256" key="5">
    <source>
        <dbReference type="ARBA" id="ARBA00022989"/>
    </source>
</evidence>
<evidence type="ECO:0000256" key="4">
    <source>
        <dbReference type="ARBA" id="ARBA00022692"/>
    </source>
</evidence>
<comment type="caution">
    <text evidence="11">The sequence shown here is derived from an EMBL/GenBank/DDBJ whole genome shotgun (WGS) entry which is preliminary data.</text>
</comment>
<feature type="transmembrane region" description="Helical" evidence="7">
    <location>
        <begin position="187"/>
        <end position="211"/>
    </location>
</feature>
<dbReference type="SUPFAM" id="SSF50182">
    <property type="entry name" value="Sm-like ribonucleoproteins"/>
    <property type="match status" value="1"/>
</dbReference>
<accession>A0ABU2ZDA4</accession>
<name>A0ABU2ZDA4_9SPHN</name>
<keyword evidence="3" id="KW-1003">Cell membrane</keyword>
<protein>
    <recommendedName>
        <fullName evidence="7">Small-conductance mechanosensitive channel</fullName>
    </recommendedName>
</protein>
<dbReference type="InterPro" id="IPR006685">
    <property type="entry name" value="MscS_channel_2nd"/>
</dbReference>
<keyword evidence="5 7" id="KW-1133">Transmembrane helix</keyword>
<dbReference type="Gene3D" id="3.30.70.100">
    <property type="match status" value="1"/>
</dbReference>
<dbReference type="Gene3D" id="2.30.30.60">
    <property type="match status" value="1"/>
</dbReference>
<evidence type="ECO:0000256" key="1">
    <source>
        <dbReference type="ARBA" id="ARBA00004651"/>
    </source>
</evidence>
<dbReference type="InterPro" id="IPR045275">
    <property type="entry name" value="MscS_archaea/bacteria_type"/>
</dbReference>
<evidence type="ECO:0000256" key="7">
    <source>
        <dbReference type="RuleBase" id="RU369025"/>
    </source>
</evidence>
<feature type="transmembrane region" description="Helical" evidence="7">
    <location>
        <begin position="217"/>
        <end position="238"/>
    </location>
</feature>
<keyword evidence="6 7" id="KW-0472">Membrane</keyword>
<dbReference type="InterPro" id="IPR010920">
    <property type="entry name" value="LSM_dom_sf"/>
</dbReference>
<sequence length="494" mass="52527">MQVRPEARGVARRGAVLLVVCAGLLAMPAGAALPAIPDLAGAGAAPPDAGAAAPRIEAKQDKSDDIEIARRIRNIFSAIGSLSQVQVKVEEGVVTLTGSVSQADDRKEAEAIATRVNGVVTVANQIERDLDVGSNLAPTIGNMVDQTRNVVRSLPLIGAALLVAIIVALLFAGVARMHGLLSRVTPNAFVTELLSSAIRFVGVLFGAYLALKILGATALLGALLGIGGVVGIAIGFAVRDTIDNYISSVMLSLRQPFRANDHVVIEGSEGRVVRLTSRATLLMTLDGNHLRIPNSTVFKAVILNYTRNPQRRFTFELGVDADDDPVDGMATGMEALSALGYVLDDPEPGAVIQQVGDSNIVIEFMGWVDQTHTDFLKGRSIAIKAVKQALEEAGFALPEPIYRLRFDAGNALLNANKAQIMAADGQAGPQQRSDDRQRERSSSDQQRPRPRRANSGSQAQAQSTRPENHVAELVQQERSGAAEKDLLDANRPIE</sequence>
<comment type="subcellular location">
    <subcellularLocation>
        <location evidence="7">Cell inner membrane</location>
        <topology evidence="7">Multi-pass membrane protein</topology>
    </subcellularLocation>
    <subcellularLocation>
        <location evidence="1">Cell membrane</location>
        <topology evidence="1">Multi-pass membrane protein</topology>
    </subcellularLocation>
</comment>
<dbReference type="InterPro" id="IPR007055">
    <property type="entry name" value="BON_dom"/>
</dbReference>
<dbReference type="Pfam" id="PF00924">
    <property type="entry name" value="MS_channel_2nd"/>
    <property type="match status" value="1"/>
</dbReference>
<feature type="transmembrane region" description="Helical" evidence="7">
    <location>
        <begin position="154"/>
        <end position="175"/>
    </location>
</feature>
<evidence type="ECO:0000313" key="12">
    <source>
        <dbReference type="Proteomes" id="UP001259803"/>
    </source>
</evidence>
<proteinExistence type="inferred from homology"/>
<keyword evidence="4 7" id="KW-0812">Transmembrane</keyword>
<feature type="compositionally biased region" description="Basic and acidic residues" evidence="8">
    <location>
        <begin position="480"/>
        <end position="494"/>
    </location>
</feature>
<reference evidence="11 12" key="1">
    <citation type="submission" date="2023-09" db="EMBL/GenBank/DDBJ databases">
        <authorList>
            <person name="Rey-Velasco X."/>
        </authorList>
    </citation>
    <scope>NUCLEOTIDE SEQUENCE [LARGE SCALE GENOMIC DNA]</scope>
    <source>
        <strain evidence="11 12">F390</strain>
    </source>
</reference>
<comment type="similarity">
    <text evidence="2 7">Belongs to the MscS (TC 1.A.23) family.</text>
</comment>
<keyword evidence="7" id="KW-0813">Transport</keyword>
<dbReference type="PANTHER" id="PTHR30221:SF1">
    <property type="entry name" value="SMALL-CONDUCTANCE MECHANOSENSITIVE CHANNEL"/>
    <property type="match status" value="1"/>
</dbReference>
<evidence type="ECO:0000256" key="9">
    <source>
        <dbReference type="SAM" id="SignalP"/>
    </source>
</evidence>
<dbReference type="SUPFAM" id="SSF82689">
    <property type="entry name" value="Mechanosensitive channel protein MscS (YggB), C-terminal domain"/>
    <property type="match status" value="1"/>
</dbReference>
<dbReference type="PANTHER" id="PTHR30221">
    <property type="entry name" value="SMALL-CONDUCTANCE MECHANOSENSITIVE CHANNEL"/>
    <property type="match status" value="1"/>
</dbReference>
<dbReference type="Pfam" id="PF04972">
    <property type="entry name" value="BON"/>
    <property type="match status" value="1"/>
</dbReference>
<feature type="compositionally biased region" description="Basic and acidic residues" evidence="8">
    <location>
        <begin position="432"/>
        <end position="442"/>
    </location>
</feature>
<evidence type="ECO:0000259" key="10">
    <source>
        <dbReference type="PROSITE" id="PS50914"/>
    </source>
</evidence>
<evidence type="ECO:0000256" key="6">
    <source>
        <dbReference type="ARBA" id="ARBA00023136"/>
    </source>
</evidence>
<comment type="caution">
    <text evidence="7">Lacks conserved residue(s) required for the propagation of feature annotation.</text>
</comment>
<feature type="chain" id="PRO_5047140281" description="Small-conductance mechanosensitive channel" evidence="9">
    <location>
        <begin position="32"/>
        <end position="494"/>
    </location>
</feature>
<organism evidence="11 12">
    <name type="scientific">Croceicoccus esteveae</name>
    <dbReference type="NCBI Taxonomy" id="3075597"/>
    <lineage>
        <taxon>Bacteria</taxon>
        <taxon>Pseudomonadati</taxon>
        <taxon>Pseudomonadota</taxon>
        <taxon>Alphaproteobacteria</taxon>
        <taxon>Sphingomonadales</taxon>
        <taxon>Erythrobacteraceae</taxon>
        <taxon>Croceicoccus</taxon>
    </lineage>
</organism>
<comment type="subunit">
    <text evidence="7">Homoheptamer.</text>
</comment>
<dbReference type="InterPro" id="IPR011066">
    <property type="entry name" value="MscS_channel_C_sf"/>
</dbReference>
<dbReference type="Proteomes" id="UP001259803">
    <property type="component" value="Unassembled WGS sequence"/>
</dbReference>
<dbReference type="InterPro" id="IPR049278">
    <property type="entry name" value="MS_channel_C"/>
</dbReference>
<evidence type="ECO:0000256" key="3">
    <source>
        <dbReference type="ARBA" id="ARBA00022475"/>
    </source>
</evidence>
<dbReference type="InterPro" id="IPR023408">
    <property type="entry name" value="MscS_beta-dom_sf"/>
</dbReference>
<evidence type="ECO:0000256" key="8">
    <source>
        <dbReference type="SAM" id="MobiDB-lite"/>
    </source>
</evidence>
<dbReference type="PROSITE" id="PS50914">
    <property type="entry name" value="BON"/>
    <property type="match status" value="1"/>
</dbReference>
<keyword evidence="7" id="KW-0407">Ion channel</keyword>
<gene>
    <name evidence="11" type="ORF">RM533_00130</name>
</gene>
<keyword evidence="7" id="KW-0997">Cell inner membrane</keyword>
<dbReference type="Gene3D" id="1.10.287.1260">
    <property type="match status" value="1"/>
</dbReference>
<feature type="domain" description="BON" evidence="10">
    <location>
        <begin position="64"/>
        <end position="130"/>
    </location>
</feature>
<feature type="compositionally biased region" description="Polar residues" evidence="8">
    <location>
        <begin position="454"/>
        <end position="465"/>
    </location>
</feature>
<feature type="region of interest" description="Disordered" evidence="8">
    <location>
        <begin position="423"/>
        <end position="494"/>
    </location>
</feature>